<dbReference type="EMBL" id="CP000473">
    <property type="protein sequence ID" value="ABJ83852.1"/>
    <property type="molecule type" value="Genomic_DNA"/>
</dbReference>
<dbReference type="KEGG" id="sus:Acid_2866"/>
<evidence type="ECO:0008006" key="2">
    <source>
        <dbReference type="Google" id="ProtNLM"/>
    </source>
</evidence>
<reference evidence="1" key="1">
    <citation type="submission" date="2006-10" db="EMBL/GenBank/DDBJ databases">
        <title>Complete sequence of Solibacter usitatus Ellin6076.</title>
        <authorList>
            <consortium name="US DOE Joint Genome Institute"/>
            <person name="Copeland A."/>
            <person name="Lucas S."/>
            <person name="Lapidus A."/>
            <person name="Barry K."/>
            <person name="Detter J.C."/>
            <person name="Glavina del Rio T."/>
            <person name="Hammon N."/>
            <person name="Israni S."/>
            <person name="Dalin E."/>
            <person name="Tice H."/>
            <person name="Pitluck S."/>
            <person name="Thompson L.S."/>
            <person name="Brettin T."/>
            <person name="Bruce D."/>
            <person name="Han C."/>
            <person name="Tapia R."/>
            <person name="Gilna P."/>
            <person name="Schmutz J."/>
            <person name="Larimer F."/>
            <person name="Land M."/>
            <person name="Hauser L."/>
            <person name="Kyrpides N."/>
            <person name="Mikhailova N."/>
            <person name="Janssen P.H."/>
            <person name="Kuske C.R."/>
            <person name="Richardson P."/>
        </authorList>
    </citation>
    <scope>NUCLEOTIDE SEQUENCE</scope>
    <source>
        <strain evidence="1">Ellin6076</strain>
    </source>
</reference>
<proteinExistence type="predicted"/>
<gene>
    <name evidence="1" type="ordered locus">Acid_2866</name>
</gene>
<name>Q01N88_SOLUE</name>
<dbReference type="InParanoid" id="Q01N88"/>
<dbReference type="STRING" id="234267.Acid_2866"/>
<dbReference type="HOGENOM" id="CLU_073797_3_1_0"/>
<dbReference type="eggNOG" id="ENOG502ZB4S">
    <property type="taxonomic scope" value="Bacteria"/>
</dbReference>
<dbReference type="AlphaFoldDB" id="Q01N88"/>
<organism evidence="1">
    <name type="scientific">Solibacter usitatus (strain Ellin6076)</name>
    <dbReference type="NCBI Taxonomy" id="234267"/>
    <lineage>
        <taxon>Bacteria</taxon>
        <taxon>Pseudomonadati</taxon>
        <taxon>Acidobacteriota</taxon>
        <taxon>Terriglobia</taxon>
        <taxon>Bryobacterales</taxon>
        <taxon>Solibacteraceae</taxon>
        <taxon>Candidatus Solibacter</taxon>
    </lineage>
</organism>
<accession>Q01N88</accession>
<dbReference type="Pfam" id="PF11306">
    <property type="entry name" value="DUF3108"/>
    <property type="match status" value="1"/>
</dbReference>
<sequence precursor="true">MPVAHLRNWPFMHFKLLLPLLVCAPLVYSQSSSLPPKETLHYNIEWRLFSAGKAKVELTNSGGARPVLQTNLRLESSGIVSKLFKVEDDYSAVLNPGYCVQTLQMTTHEGNRQRETKVTFDPESKKASYLERDLAKNNAVVLAQETEIPACVHDVLGGLFFIRTLSLEPGQSTQIPVSDGKKSVMVKVEAQAREDVKTPEGTFKTVRYEVYLFNGVLYKRPAHLSLWVSDDRRRLPVQIRVRMTFTIGTILLQLEKHE</sequence>
<dbReference type="InterPro" id="IPR021457">
    <property type="entry name" value="DUF3108"/>
</dbReference>
<protein>
    <recommendedName>
        <fullName evidence="2">DUF3108 domain-containing protein</fullName>
    </recommendedName>
</protein>
<evidence type="ECO:0000313" key="1">
    <source>
        <dbReference type="EMBL" id="ABJ83852.1"/>
    </source>
</evidence>